<accession>A0A2A9M8C0</accession>
<name>A0A2A9M8C0_BESBE</name>
<dbReference type="GeneID" id="40307656"/>
<evidence type="ECO:0000259" key="12">
    <source>
        <dbReference type="Pfam" id="PF01694"/>
    </source>
</evidence>
<dbReference type="AlphaFoldDB" id="A0A2A9M8C0"/>
<comment type="caution">
    <text evidence="13">The sequence shown here is derived from an EMBL/GenBank/DDBJ whole genome shotgun (WGS) entry which is preliminary data.</text>
</comment>
<feature type="compositionally biased region" description="Basic and acidic residues" evidence="11">
    <location>
        <begin position="202"/>
        <end position="225"/>
    </location>
</feature>
<keyword evidence="6 10" id="KW-0378">Hydrolase</keyword>
<evidence type="ECO:0000256" key="10">
    <source>
        <dbReference type="RuleBase" id="RU362115"/>
    </source>
</evidence>
<feature type="compositionally biased region" description="Low complexity" evidence="11">
    <location>
        <begin position="53"/>
        <end position="68"/>
    </location>
</feature>
<dbReference type="InterPro" id="IPR035952">
    <property type="entry name" value="Rhomboid-like_sf"/>
</dbReference>
<feature type="region of interest" description="Disordered" evidence="11">
    <location>
        <begin position="807"/>
        <end position="844"/>
    </location>
</feature>
<comment type="subcellular location">
    <subcellularLocation>
        <location evidence="2 10">Membrane</location>
        <topology evidence="2 10">Multi-pass membrane protein</topology>
    </subcellularLocation>
</comment>
<evidence type="ECO:0000256" key="4">
    <source>
        <dbReference type="ARBA" id="ARBA00022670"/>
    </source>
</evidence>
<feature type="compositionally biased region" description="Low complexity" evidence="11">
    <location>
        <begin position="189"/>
        <end position="201"/>
    </location>
</feature>
<dbReference type="InterPro" id="IPR022764">
    <property type="entry name" value="Peptidase_S54_rhomboid_dom"/>
</dbReference>
<reference evidence="13 14" key="1">
    <citation type="submission" date="2017-09" db="EMBL/GenBank/DDBJ databases">
        <title>Genome sequencing of Besnoitia besnoiti strain Bb-Ger1.</title>
        <authorList>
            <person name="Schares G."/>
            <person name="Venepally P."/>
            <person name="Lorenzi H.A."/>
        </authorList>
    </citation>
    <scope>NUCLEOTIDE SEQUENCE [LARGE SCALE GENOMIC DNA]</scope>
    <source>
        <strain evidence="13 14">Bb-Ger1</strain>
    </source>
</reference>
<comment type="similarity">
    <text evidence="3 10">Belongs to the peptidase S54 family.</text>
</comment>
<evidence type="ECO:0000313" key="14">
    <source>
        <dbReference type="Proteomes" id="UP000224006"/>
    </source>
</evidence>
<feature type="compositionally biased region" description="Low complexity" evidence="11">
    <location>
        <begin position="867"/>
        <end position="887"/>
    </location>
</feature>
<evidence type="ECO:0000256" key="9">
    <source>
        <dbReference type="ARBA" id="ARBA00023136"/>
    </source>
</evidence>
<dbReference type="SUPFAM" id="SSF144091">
    <property type="entry name" value="Rhomboid-like"/>
    <property type="match status" value="1"/>
</dbReference>
<dbReference type="VEuPathDB" id="ToxoDB:BESB_026040"/>
<feature type="compositionally biased region" description="Basic and acidic residues" evidence="11">
    <location>
        <begin position="237"/>
        <end position="246"/>
    </location>
</feature>
<evidence type="ECO:0000256" key="11">
    <source>
        <dbReference type="SAM" id="MobiDB-lite"/>
    </source>
</evidence>
<dbReference type="GO" id="GO:0006508">
    <property type="term" value="P:proteolysis"/>
    <property type="evidence" value="ECO:0007669"/>
    <property type="project" value="UniProtKB-KW"/>
</dbReference>
<keyword evidence="7 10" id="KW-0720">Serine protease</keyword>
<dbReference type="RefSeq" id="XP_029215639.1">
    <property type="nucleotide sequence ID" value="XM_029361284.1"/>
</dbReference>
<feature type="compositionally biased region" description="Gly residues" evidence="11">
    <location>
        <begin position="84"/>
        <end position="96"/>
    </location>
</feature>
<feature type="region of interest" description="Disordered" evidence="11">
    <location>
        <begin position="397"/>
        <end position="440"/>
    </location>
</feature>
<proteinExistence type="inferred from homology"/>
<dbReference type="Pfam" id="PF01694">
    <property type="entry name" value="Rhomboid"/>
    <property type="match status" value="1"/>
</dbReference>
<evidence type="ECO:0000256" key="8">
    <source>
        <dbReference type="ARBA" id="ARBA00022989"/>
    </source>
</evidence>
<dbReference type="PANTHER" id="PTHR22936:SF69">
    <property type="entry name" value="RHOMBOID-LIKE PROTEIN"/>
    <property type="match status" value="1"/>
</dbReference>
<dbReference type="InterPro" id="IPR002610">
    <property type="entry name" value="Peptidase_S54_rhomboid-like"/>
</dbReference>
<feature type="transmembrane region" description="Helical" evidence="10">
    <location>
        <begin position="553"/>
        <end position="569"/>
    </location>
</feature>
<keyword evidence="4 10" id="KW-0645">Protease</keyword>
<comment type="catalytic activity">
    <reaction evidence="1 10">
        <text>Cleaves type-1 transmembrane domains using a catalytic dyad composed of serine and histidine that are contributed by different transmembrane domains.</text>
        <dbReference type="EC" id="3.4.21.105"/>
    </reaction>
</comment>
<keyword evidence="5 10" id="KW-0812">Transmembrane</keyword>
<dbReference type="PANTHER" id="PTHR22936">
    <property type="entry name" value="RHOMBOID-RELATED"/>
    <property type="match status" value="1"/>
</dbReference>
<comment type="function">
    <text evidence="10">Serine protease involved in intramembrane proteolysis.</text>
</comment>
<dbReference type="KEGG" id="bbes:BESB_026040"/>
<feature type="compositionally biased region" description="Polar residues" evidence="11">
    <location>
        <begin position="823"/>
        <end position="837"/>
    </location>
</feature>
<dbReference type="GO" id="GO:0004252">
    <property type="term" value="F:serine-type endopeptidase activity"/>
    <property type="evidence" value="ECO:0007669"/>
    <property type="project" value="InterPro"/>
</dbReference>
<keyword evidence="8 10" id="KW-1133">Transmembrane helix</keyword>
<dbReference type="EC" id="3.4.21.105" evidence="10"/>
<evidence type="ECO:0000256" key="7">
    <source>
        <dbReference type="ARBA" id="ARBA00022825"/>
    </source>
</evidence>
<dbReference type="OrthoDB" id="418595at2759"/>
<feature type="region of interest" description="Disordered" evidence="11">
    <location>
        <begin position="867"/>
        <end position="920"/>
    </location>
</feature>
<evidence type="ECO:0000256" key="6">
    <source>
        <dbReference type="ARBA" id="ARBA00022801"/>
    </source>
</evidence>
<keyword evidence="9 10" id="KW-0472">Membrane</keyword>
<feature type="compositionally biased region" description="Basic and acidic residues" evidence="11">
    <location>
        <begin position="160"/>
        <end position="169"/>
    </location>
</feature>
<feature type="transmembrane region" description="Helical" evidence="10">
    <location>
        <begin position="607"/>
        <end position="626"/>
    </location>
</feature>
<evidence type="ECO:0000256" key="1">
    <source>
        <dbReference type="ARBA" id="ARBA00000156"/>
    </source>
</evidence>
<sequence length="920" mass="98363">MGDAARLSPNWRGSPPEEGASRRGSVRAQVEEVEERQRAIEQQRRDREERAASSRGSAARSSARWTRSPGSADSGHLSPLPPAGGCGGGEPQGRGGAQATCSEGAGSESPRSLSQARQRGRRGSGARSEESTAVELPSPHGAEEDVGDEAFGQPADGEDGPPHAERRAEACVIEMPGCSERGEERRAESPPTSSSLSPLARQSRDGRGGGHQGGGRDLHSGDAGERAPAGVDLCGDEPTRRSESPARHRRPSRERREPSSSGKSGKKRRHAPSAVVPGSSADAAKEAKPSSRNTVAAALSGWELRCRDVMGVVFHPFVDRQKGFPMRGKLLVTYTTSAVILFVFLQELVVNITTFNGRCISPVIYPSYDAPPDERMPRVISFGYGACEHNLGGSAFPHSDSSAGGEGDAAAAAGDGGESQGTSPRPTIRRCASGSCASDRGWPSSLVRRGDALEYAASFDSPNARVFTPLGGLDTNKIRNYGEVFRVFWSMNLHGGWIHLLVNLLCQVQTLWIIEPAWGFLRTLLLWCVSGVSGNLLSAVVDPCTVTVGSSGAFYGLLGALLPFAIEYWDYIGSPAWLVFSILMMVLLAHFGNMIGLRSVDNNAHLGGYLGGLLFGFATIRSVHGFRWQGVTERMASSCLCSWMFPSAKRDELQGANRQRLARARRQRHAGQLRPPQITWKLRGHEREWCIRLVAFVGLQVFWIVLWLYLLVPSYYESLPTPPGRFSFSGHAGCHCCRVKPFPGEETKLSPHHTIRVNEGVFWCFTTARAADVFCGRKALLAGEVPGNTLDAEAEAPVDDLKARLADGSTVGTSGSEGHDQMGATTPGATTAESSPGDSEAPRGRVTALIHMWDSARRAYENLLKGSSTAAPTSASSPDAPVPAVDSEVPRPVTLRGDTSQSPETPDGKLSAEGAATAPF</sequence>
<feature type="transmembrane region" description="Helical" evidence="10">
    <location>
        <begin position="689"/>
        <end position="712"/>
    </location>
</feature>
<keyword evidence="14" id="KW-1185">Reference proteome</keyword>
<feature type="domain" description="Peptidase S54 rhomboid" evidence="12">
    <location>
        <begin position="482"/>
        <end position="621"/>
    </location>
</feature>
<feature type="transmembrane region" description="Helical" evidence="10">
    <location>
        <begin position="521"/>
        <end position="541"/>
    </location>
</feature>
<evidence type="ECO:0000313" key="13">
    <source>
        <dbReference type="EMBL" id="PFH31630.1"/>
    </source>
</evidence>
<feature type="transmembrane region" description="Helical" evidence="10">
    <location>
        <begin position="576"/>
        <end position="595"/>
    </location>
</feature>
<evidence type="ECO:0000256" key="3">
    <source>
        <dbReference type="ARBA" id="ARBA00009045"/>
    </source>
</evidence>
<dbReference type="EMBL" id="NWUJ01000014">
    <property type="protein sequence ID" value="PFH31630.1"/>
    <property type="molecule type" value="Genomic_DNA"/>
</dbReference>
<dbReference type="STRING" id="94643.A0A2A9M8C0"/>
<feature type="region of interest" description="Disordered" evidence="11">
    <location>
        <begin position="1"/>
        <end position="292"/>
    </location>
</feature>
<dbReference type="Gene3D" id="1.20.1540.10">
    <property type="entry name" value="Rhomboid-like"/>
    <property type="match status" value="1"/>
</dbReference>
<evidence type="ECO:0000256" key="5">
    <source>
        <dbReference type="ARBA" id="ARBA00022692"/>
    </source>
</evidence>
<evidence type="ECO:0000256" key="2">
    <source>
        <dbReference type="ARBA" id="ARBA00004141"/>
    </source>
</evidence>
<dbReference type="GO" id="GO:0016020">
    <property type="term" value="C:membrane"/>
    <property type="evidence" value="ECO:0007669"/>
    <property type="project" value="UniProtKB-SubCell"/>
</dbReference>
<feature type="compositionally biased region" description="Low complexity" evidence="11">
    <location>
        <begin position="399"/>
        <end position="413"/>
    </location>
</feature>
<gene>
    <name evidence="13" type="ORF">BESB_026040</name>
</gene>
<feature type="compositionally biased region" description="Basic and acidic residues" evidence="11">
    <location>
        <begin position="35"/>
        <end position="52"/>
    </location>
</feature>
<comment type="caution">
    <text evidence="10">Lacks conserved residue(s) required for the propagation of feature annotation.</text>
</comment>
<dbReference type="Proteomes" id="UP000224006">
    <property type="component" value="Unassembled WGS sequence"/>
</dbReference>
<organism evidence="13 14">
    <name type="scientific">Besnoitia besnoiti</name>
    <name type="common">Apicomplexan protozoan</name>
    <dbReference type="NCBI Taxonomy" id="94643"/>
    <lineage>
        <taxon>Eukaryota</taxon>
        <taxon>Sar</taxon>
        <taxon>Alveolata</taxon>
        <taxon>Apicomplexa</taxon>
        <taxon>Conoidasida</taxon>
        <taxon>Coccidia</taxon>
        <taxon>Eucoccidiorida</taxon>
        <taxon>Eimeriorina</taxon>
        <taxon>Sarcocystidae</taxon>
        <taxon>Besnoitia</taxon>
    </lineage>
</organism>
<protein>
    <recommendedName>
        <fullName evidence="10">Rhomboid-like protease</fullName>
        <ecNumber evidence="10">3.4.21.105</ecNumber>
    </recommendedName>
</protein>